<evidence type="ECO:0000259" key="3">
    <source>
        <dbReference type="PROSITE" id="PS50104"/>
    </source>
</evidence>
<dbReference type="Proteomes" id="UP001558713">
    <property type="component" value="Unassembled WGS sequence"/>
</dbReference>
<dbReference type="InterPro" id="IPR002048">
    <property type="entry name" value="EF_hand_dom"/>
</dbReference>
<reference evidence="6 7" key="1">
    <citation type="submission" date="2024-04" db="EMBL/GenBank/DDBJ databases">
        <title>Genome assembly C_amara_ONT_v2.</title>
        <authorList>
            <person name="Yant L."/>
            <person name="Moore C."/>
            <person name="Slenker M."/>
        </authorList>
    </citation>
    <scope>NUCLEOTIDE SEQUENCE [LARGE SCALE GENOMIC DNA]</scope>
    <source>
        <tissue evidence="6">Leaf</tissue>
    </source>
</reference>
<proteinExistence type="predicted"/>
<feature type="domain" description="TIR" evidence="3">
    <location>
        <begin position="7"/>
        <end position="171"/>
    </location>
</feature>
<dbReference type="EMBL" id="JBANAX010000712">
    <property type="protein sequence ID" value="KAL1196092.1"/>
    <property type="molecule type" value="Genomic_DNA"/>
</dbReference>
<dbReference type="PROSITE" id="PS50222">
    <property type="entry name" value="EF_HAND_2"/>
    <property type="match status" value="2"/>
</dbReference>
<dbReference type="AlphaFoldDB" id="A0ABD0ZNC9"/>
<feature type="domain" description="EF-hand" evidence="4">
    <location>
        <begin position="214"/>
        <end position="246"/>
    </location>
</feature>
<feature type="domain" description="EF-hand" evidence="4">
    <location>
        <begin position="178"/>
        <end position="213"/>
    </location>
</feature>
<dbReference type="FunFam" id="1.10.238.10:FF:000001">
    <property type="entry name" value="Calmodulin 1"/>
    <property type="match status" value="1"/>
</dbReference>
<evidence type="ECO:0000256" key="1">
    <source>
        <dbReference type="ARBA" id="ARBA00022837"/>
    </source>
</evidence>
<dbReference type="EMBL" id="JBANAX010000774">
    <property type="protein sequence ID" value="KAL1193746.1"/>
    <property type="molecule type" value="Genomic_DNA"/>
</dbReference>
<dbReference type="InterPro" id="IPR011992">
    <property type="entry name" value="EF-hand-dom_pair"/>
</dbReference>
<keyword evidence="2" id="KW-0520">NAD</keyword>
<dbReference type="Pfam" id="PF01582">
    <property type="entry name" value="TIR"/>
    <property type="match status" value="1"/>
</dbReference>
<dbReference type="FunFam" id="3.40.50.10140:FF:000007">
    <property type="entry name" value="Disease resistance protein (TIR-NBS-LRR class)"/>
    <property type="match status" value="1"/>
</dbReference>
<organism evidence="6 7">
    <name type="scientific">Cardamine amara subsp. amara</name>
    <dbReference type="NCBI Taxonomy" id="228776"/>
    <lineage>
        <taxon>Eukaryota</taxon>
        <taxon>Viridiplantae</taxon>
        <taxon>Streptophyta</taxon>
        <taxon>Embryophyta</taxon>
        <taxon>Tracheophyta</taxon>
        <taxon>Spermatophyta</taxon>
        <taxon>Magnoliopsida</taxon>
        <taxon>eudicotyledons</taxon>
        <taxon>Gunneridae</taxon>
        <taxon>Pentapetalae</taxon>
        <taxon>rosids</taxon>
        <taxon>malvids</taxon>
        <taxon>Brassicales</taxon>
        <taxon>Brassicaceae</taxon>
        <taxon>Cardamineae</taxon>
        <taxon>Cardamine</taxon>
    </lineage>
</organism>
<name>A0ABD0ZNC9_CARAN</name>
<evidence type="ECO:0000259" key="4">
    <source>
        <dbReference type="PROSITE" id="PS50222"/>
    </source>
</evidence>
<dbReference type="Gene3D" id="3.40.50.10140">
    <property type="entry name" value="Toll/interleukin-1 receptor homology (TIR) domain"/>
    <property type="match status" value="1"/>
</dbReference>
<dbReference type="PANTHER" id="PTHR32009">
    <property type="entry name" value="TMV RESISTANCE PROTEIN N-LIKE"/>
    <property type="match status" value="1"/>
</dbReference>
<dbReference type="SMART" id="SM00255">
    <property type="entry name" value="TIR"/>
    <property type="match status" value="1"/>
</dbReference>
<dbReference type="SMART" id="SM00054">
    <property type="entry name" value="EFh"/>
    <property type="match status" value="2"/>
</dbReference>
<keyword evidence="7" id="KW-1185">Reference proteome</keyword>
<dbReference type="Pfam" id="PF13833">
    <property type="entry name" value="EF-hand_8"/>
    <property type="match status" value="1"/>
</dbReference>
<dbReference type="SUPFAM" id="SSF52200">
    <property type="entry name" value="Toll/Interleukin receptor TIR domain"/>
    <property type="match status" value="1"/>
</dbReference>
<dbReference type="PANTHER" id="PTHR32009:SF116">
    <property type="entry name" value="DISEASE RESISTANCE PROTEIN"/>
    <property type="match status" value="1"/>
</dbReference>
<sequence>MASSHVKSFHVFPSFHGPDVRRGFLSHLHNLFARKGITMFKDQEIERGNTIGSELVQAIREARVSIVLLSKNYASSSWCLDELVEILKCRESQGQIVMPIFYDVEPSHVRKQMGDFGIAFEKTCQGETKEQKRRWIEALAYVATIAGEHSRNWTDEAAMVEKFATDVSKKLNHALSKDSEEEMREAFKVFDKDQNGYISPAELRHVLKYIGMKETDEQVKDMIREVDVDGDGQINYEEFVNFMIKL</sequence>
<dbReference type="InterPro" id="IPR035897">
    <property type="entry name" value="Toll_tir_struct_dom_sf"/>
</dbReference>
<evidence type="ECO:0000313" key="6">
    <source>
        <dbReference type="EMBL" id="KAL1196092.1"/>
    </source>
</evidence>
<dbReference type="PROSITE" id="PS00018">
    <property type="entry name" value="EF_HAND_1"/>
    <property type="match status" value="2"/>
</dbReference>
<comment type="caution">
    <text evidence="6">The sequence shown here is derived from an EMBL/GenBank/DDBJ whole genome shotgun (WGS) entry which is preliminary data.</text>
</comment>
<dbReference type="CDD" id="cd00051">
    <property type="entry name" value="EFh"/>
    <property type="match status" value="1"/>
</dbReference>
<dbReference type="Gene3D" id="1.10.238.10">
    <property type="entry name" value="EF-hand"/>
    <property type="match status" value="1"/>
</dbReference>
<evidence type="ECO:0000313" key="7">
    <source>
        <dbReference type="Proteomes" id="UP001558713"/>
    </source>
</evidence>
<dbReference type="SUPFAM" id="SSF47473">
    <property type="entry name" value="EF-hand"/>
    <property type="match status" value="1"/>
</dbReference>
<dbReference type="InterPro" id="IPR000157">
    <property type="entry name" value="TIR_dom"/>
</dbReference>
<keyword evidence="1" id="KW-0106">Calcium</keyword>
<accession>A0ABD0ZNC9</accession>
<dbReference type="InterPro" id="IPR018247">
    <property type="entry name" value="EF_Hand_1_Ca_BS"/>
</dbReference>
<dbReference type="PROSITE" id="PS50104">
    <property type="entry name" value="TIR"/>
    <property type="match status" value="1"/>
</dbReference>
<evidence type="ECO:0000313" key="5">
    <source>
        <dbReference type="EMBL" id="KAL1193746.1"/>
    </source>
</evidence>
<evidence type="ECO:0000256" key="2">
    <source>
        <dbReference type="ARBA" id="ARBA00023027"/>
    </source>
</evidence>
<protein>
    <submittedName>
        <fullName evidence="6">Disease resistance protein RML1A</fullName>
    </submittedName>
</protein>
<gene>
    <name evidence="6" type="ORF">V5N11_014057</name>
    <name evidence="5" type="ORF">V5N11_029898</name>
</gene>